<dbReference type="AlphaFoldDB" id="A0A1R3J7X8"/>
<dbReference type="Gene3D" id="2.60.40.1230">
    <property type="match status" value="1"/>
</dbReference>
<dbReference type="InterPro" id="IPR013041">
    <property type="entry name" value="Clathrin_app_Ig-like_sf"/>
</dbReference>
<dbReference type="Proteomes" id="UP000187203">
    <property type="component" value="Unassembled WGS sequence"/>
</dbReference>
<keyword evidence="2" id="KW-1185">Reference proteome</keyword>
<organism evidence="1 2">
    <name type="scientific">Corchorus olitorius</name>
    <dbReference type="NCBI Taxonomy" id="93759"/>
    <lineage>
        <taxon>Eukaryota</taxon>
        <taxon>Viridiplantae</taxon>
        <taxon>Streptophyta</taxon>
        <taxon>Embryophyta</taxon>
        <taxon>Tracheophyta</taxon>
        <taxon>Spermatophyta</taxon>
        <taxon>Magnoliopsida</taxon>
        <taxon>eudicotyledons</taxon>
        <taxon>Gunneridae</taxon>
        <taxon>Pentapetalae</taxon>
        <taxon>rosids</taxon>
        <taxon>malvids</taxon>
        <taxon>Malvales</taxon>
        <taxon>Malvaceae</taxon>
        <taxon>Grewioideae</taxon>
        <taxon>Apeibeae</taxon>
        <taxon>Corchorus</taxon>
    </lineage>
</organism>
<dbReference type="EMBL" id="AWUE01016498">
    <property type="protein sequence ID" value="OMO90943.1"/>
    <property type="molecule type" value="Genomic_DNA"/>
</dbReference>
<accession>A0A1R3J7X8</accession>
<evidence type="ECO:0000313" key="2">
    <source>
        <dbReference type="Proteomes" id="UP000187203"/>
    </source>
</evidence>
<dbReference type="SUPFAM" id="SSF49348">
    <property type="entry name" value="Clathrin adaptor appendage domain"/>
    <property type="match status" value="1"/>
</dbReference>
<protein>
    <submittedName>
        <fullName evidence="1">Uncharacterized protein</fullName>
    </submittedName>
</protein>
<comment type="caution">
    <text evidence="1">The sequence shown here is derived from an EMBL/GenBank/DDBJ whole genome shotgun (WGS) entry which is preliminary data.</text>
</comment>
<reference evidence="2" key="1">
    <citation type="submission" date="2013-09" db="EMBL/GenBank/DDBJ databases">
        <title>Corchorus olitorius genome sequencing.</title>
        <authorList>
            <person name="Alam M."/>
            <person name="Haque M.S."/>
            <person name="Islam M.S."/>
            <person name="Emdad E.M."/>
            <person name="Islam M.M."/>
            <person name="Ahmed B."/>
            <person name="Halim A."/>
            <person name="Hossen Q.M.M."/>
            <person name="Hossain M.Z."/>
            <person name="Ahmed R."/>
            <person name="Khan M.M."/>
            <person name="Islam R."/>
            <person name="Rashid M.M."/>
            <person name="Khan S.A."/>
            <person name="Rahman M.S."/>
            <person name="Alam M."/>
            <person name="Yahiya A.S."/>
            <person name="Khan M.S."/>
            <person name="Azam M.S."/>
            <person name="Haque T."/>
            <person name="Lashkar M.Z.H."/>
            <person name="Akhand A.I."/>
            <person name="Morshed G."/>
            <person name="Roy S."/>
            <person name="Uddin K.S."/>
            <person name="Rabeya T."/>
            <person name="Hossain A.S."/>
            <person name="Chowdhury A."/>
            <person name="Snigdha A.R."/>
            <person name="Mortoza M.S."/>
            <person name="Matin S.A."/>
            <person name="Hoque S.M.E."/>
            <person name="Islam M.K."/>
            <person name="Roy D.K."/>
            <person name="Haider R."/>
            <person name="Moosa M.M."/>
            <person name="Elias S.M."/>
            <person name="Hasan A.M."/>
            <person name="Jahan S."/>
            <person name="Shafiuddin M."/>
            <person name="Mahmood N."/>
            <person name="Shommy N.S."/>
        </authorList>
    </citation>
    <scope>NUCLEOTIDE SEQUENCE [LARGE SCALE GENOMIC DNA]</scope>
    <source>
        <strain evidence="2">cv. O-4</strain>
    </source>
</reference>
<gene>
    <name evidence="1" type="ORF">COLO4_18758</name>
</gene>
<sequence>MEEYLPHHHQKSWRNRLSSFDSTIKIFMNNGIERKYSGSNEKANTTPLSIKADISCPHHLHIKLSPMPDTIPPGVQVQCLLEIEIYWAEGSKPFVYFSYYKFEDKDVDFQFDLPVAFNKFLQQKTVAKDLDSIWESLTDPSLRLELDFLIARSMPISAMANLLNGMRIMTYPVLIKIEIFPEIRSRLRVTVASKDTKVG</sequence>
<evidence type="ECO:0000313" key="1">
    <source>
        <dbReference type="EMBL" id="OMO90943.1"/>
    </source>
</evidence>
<proteinExistence type="predicted"/>
<dbReference type="STRING" id="93759.A0A1R3J7X8"/>
<name>A0A1R3J7X8_9ROSI</name>